<evidence type="ECO:0000313" key="1">
    <source>
        <dbReference type="EMBL" id="KAK0407756.1"/>
    </source>
</evidence>
<reference evidence="1" key="1">
    <citation type="submission" date="2023-06" db="EMBL/GenBank/DDBJ databases">
        <title>Genomic analysis of the entomopathogenic nematode Steinernema hermaphroditum.</title>
        <authorList>
            <person name="Schwarz E.M."/>
            <person name="Heppert J.K."/>
            <person name="Baniya A."/>
            <person name="Schwartz H.T."/>
            <person name="Tan C.-H."/>
            <person name="Antoshechkin I."/>
            <person name="Sternberg P.W."/>
            <person name="Goodrich-Blair H."/>
            <person name="Dillman A.R."/>
        </authorList>
    </citation>
    <scope>NUCLEOTIDE SEQUENCE</scope>
    <source>
        <strain evidence="1">PS9179</strain>
        <tissue evidence="1">Whole animal</tissue>
    </source>
</reference>
<organism evidence="1 2">
    <name type="scientific">Steinernema hermaphroditum</name>
    <dbReference type="NCBI Taxonomy" id="289476"/>
    <lineage>
        <taxon>Eukaryota</taxon>
        <taxon>Metazoa</taxon>
        <taxon>Ecdysozoa</taxon>
        <taxon>Nematoda</taxon>
        <taxon>Chromadorea</taxon>
        <taxon>Rhabditida</taxon>
        <taxon>Tylenchina</taxon>
        <taxon>Panagrolaimomorpha</taxon>
        <taxon>Strongyloidoidea</taxon>
        <taxon>Steinernematidae</taxon>
        <taxon>Steinernema</taxon>
    </lineage>
</organism>
<proteinExistence type="predicted"/>
<keyword evidence="2" id="KW-1185">Reference proteome</keyword>
<name>A0AA39HM75_9BILA</name>
<protein>
    <submittedName>
        <fullName evidence="1">Uncharacterized protein</fullName>
    </submittedName>
</protein>
<dbReference type="EMBL" id="JAUCMV010000003">
    <property type="protein sequence ID" value="KAK0407756.1"/>
    <property type="molecule type" value="Genomic_DNA"/>
</dbReference>
<comment type="caution">
    <text evidence="1">The sequence shown here is derived from an EMBL/GenBank/DDBJ whole genome shotgun (WGS) entry which is preliminary data.</text>
</comment>
<gene>
    <name evidence="1" type="ORF">QR680_003572</name>
</gene>
<dbReference type="AlphaFoldDB" id="A0AA39HM75"/>
<sequence>MTTERGIYVELIEASRKSKKYAVKLTPNANERDMTLIDHCDHCRLSQAGNADSGDRKDTETAPGTSPSAFLSQRAVELSWPIMDILQLLLQSHRSTCGFVIKKEDYTTNSVPGLLFSNCCTDILPTNFSIMHHNAAIQRGNVLDMCRDSSEIRDVFRKYFFDLRAQQFRRTSAGGHGDP</sequence>
<accession>A0AA39HM75</accession>
<evidence type="ECO:0000313" key="2">
    <source>
        <dbReference type="Proteomes" id="UP001175271"/>
    </source>
</evidence>
<dbReference type="Proteomes" id="UP001175271">
    <property type="component" value="Unassembled WGS sequence"/>
</dbReference>